<name>A0A2H0KR76_9BACT</name>
<keyword evidence="1" id="KW-0645">Protease</keyword>
<dbReference type="SUPFAM" id="SSF55920">
    <property type="entry name" value="Creatinase/aminopeptidase"/>
    <property type="match status" value="1"/>
</dbReference>
<dbReference type="Proteomes" id="UP000231550">
    <property type="component" value="Unassembled WGS sequence"/>
</dbReference>
<organism evidence="1 2">
    <name type="scientific">Candidatus Portnoybacteria bacterium CG11_big_fil_rev_8_21_14_0_20_44_10</name>
    <dbReference type="NCBI Taxonomy" id="1974818"/>
    <lineage>
        <taxon>Bacteria</taxon>
        <taxon>Candidatus Portnoyibacteriota</taxon>
    </lineage>
</organism>
<dbReference type="GO" id="GO:0004177">
    <property type="term" value="F:aminopeptidase activity"/>
    <property type="evidence" value="ECO:0007669"/>
    <property type="project" value="UniProtKB-KW"/>
</dbReference>
<protein>
    <submittedName>
        <fullName evidence="1">Type I methionyl aminopeptidase</fullName>
    </submittedName>
</protein>
<feature type="non-terminal residue" evidence="1">
    <location>
        <position position="47"/>
    </location>
</feature>
<feature type="non-terminal residue" evidence="1">
    <location>
        <position position="1"/>
    </location>
</feature>
<evidence type="ECO:0000313" key="2">
    <source>
        <dbReference type="Proteomes" id="UP000231550"/>
    </source>
</evidence>
<gene>
    <name evidence="1" type="ORF">COV85_01020</name>
</gene>
<sequence length="47" mass="5280">IKTEQEIEIMRRGGEILAKILDEIAQAVKPGITTNELDELARELIFA</sequence>
<dbReference type="EMBL" id="PCVN01000027">
    <property type="protein sequence ID" value="PIQ74660.1"/>
    <property type="molecule type" value="Genomic_DNA"/>
</dbReference>
<dbReference type="InterPro" id="IPR036005">
    <property type="entry name" value="Creatinase/aminopeptidase-like"/>
</dbReference>
<keyword evidence="1" id="KW-0031">Aminopeptidase</keyword>
<reference evidence="1 2" key="1">
    <citation type="submission" date="2017-09" db="EMBL/GenBank/DDBJ databases">
        <title>Depth-based differentiation of microbial function through sediment-hosted aquifers and enrichment of novel symbionts in the deep terrestrial subsurface.</title>
        <authorList>
            <person name="Probst A.J."/>
            <person name="Ladd B."/>
            <person name="Jarett J.K."/>
            <person name="Geller-Mcgrath D.E."/>
            <person name="Sieber C.M."/>
            <person name="Emerson J.B."/>
            <person name="Anantharaman K."/>
            <person name="Thomas B.C."/>
            <person name="Malmstrom R."/>
            <person name="Stieglmeier M."/>
            <person name="Klingl A."/>
            <person name="Woyke T."/>
            <person name="Ryan C.M."/>
            <person name="Banfield J.F."/>
        </authorList>
    </citation>
    <scope>NUCLEOTIDE SEQUENCE [LARGE SCALE GENOMIC DNA]</scope>
    <source>
        <strain evidence="1">CG11_big_fil_rev_8_21_14_0_20_44_10</strain>
    </source>
</reference>
<proteinExistence type="predicted"/>
<dbReference type="AlphaFoldDB" id="A0A2H0KR76"/>
<comment type="caution">
    <text evidence="1">The sequence shown here is derived from an EMBL/GenBank/DDBJ whole genome shotgun (WGS) entry which is preliminary data.</text>
</comment>
<dbReference type="Gene3D" id="3.90.230.10">
    <property type="entry name" value="Creatinase/methionine aminopeptidase superfamily"/>
    <property type="match status" value="1"/>
</dbReference>
<evidence type="ECO:0000313" key="1">
    <source>
        <dbReference type="EMBL" id="PIQ74660.1"/>
    </source>
</evidence>
<keyword evidence="1" id="KW-0378">Hydrolase</keyword>
<accession>A0A2H0KR76</accession>